<dbReference type="EMBL" id="JANPWB010000012">
    <property type="protein sequence ID" value="KAJ1115621.1"/>
    <property type="molecule type" value="Genomic_DNA"/>
</dbReference>
<comment type="caution">
    <text evidence="1">The sequence shown here is derived from an EMBL/GenBank/DDBJ whole genome shotgun (WGS) entry which is preliminary data.</text>
</comment>
<dbReference type="Proteomes" id="UP001066276">
    <property type="component" value="Chromosome 8"/>
</dbReference>
<accession>A0AAV7NI60</accession>
<organism evidence="1 2">
    <name type="scientific">Pleurodeles waltl</name>
    <name type="common">Iberian ribbed newt</name>
    <dbReference type="NCBI Taxonomy" id="8319"/>
    <lineage>
        <taxon>Eukaryota</taxon>
        <taxon>Metazoa</taxon>
        <taxon>Chordata</taxon>
        <taxon>Craniata</taxon>
        <taxon>Vertebrata</taxon>
        <taxon>Euteleostomi</taxon>
        <taxon>Amphibia</taxon>
        <taxon>Batrachia</taxon>
        <taxon>Caudata</taxon>
        <taxon>Salamandroidea</taxon>
        <taxon>Salamandridae</taxon>
        <taxon>Pleurodelinae</taxon>
        <taxon>Pleurodeles</taxon>
    </lineage>
</organism>
<sequence>MMDEGAGENTAFFGAQSCSVAECFSEAQPGQGGDGSCSPLRAESGGRKSRKNWCFRIFQRAEDLGTFETGREAPRLEGFWLQGYVIFGLSVVESYLDLMVDRVKGQVGLGKEGGKVAFKNSLGQVAYSIRSAKKSEKREEIETLIPPPRNLLQWEVRRNKIIVLL</sequence>
<evidence type="ECO:0000313" key="1">
    <source>
        <dbReference type="EMBL" id="KAJ1115621.1"/>
    </source>
</evidence>
<dbReference type="AlphaFoldDB" id="A0AAV7NI60"/>
<name>A0AAV7NI60_PLEWA</name>
<keyword evidence="2" id="KW-1185">Reference proteome</keyword>
<evidence type="ECO:0000313" key="2">
    <source>
        <dbReference type="Proteomes" id="UP001066276"/>
    </source>
</evidence>
<reference evidence="1" key="1">
    <citation type="journal article" date="2022" name="bioRxiv">
        <title>Sequencing and chromosome-scale assembly of the giantPleurodeles waltlgenome.</title>
        <authorList>
            <person name="Brown T."/>
            <person name="Elewa A."/>
            <person name="Iarovenko S."/>
            <person name="Subramanian E."/>
            <person name="Araus A.J."/>
            <person name="Petzold A."/>
            <person name="Susuki M."/>
            <person name="Suzuki K.-i.T."/>
            <person name="Hayashi T."/>
            <person name="Toyoda A."/>
            <person name="Oliveira C."/>
            <person name="Osipova E."/>
            <person name="Leigh N.D."/>
            <person name="Simon A."/>
            <person name="Yun M.H."/>
        </authorList>
    </citation>
    <scope>NUCLEOTIDE SEQUENCE</scope>
    <source>
        <strain evidence="1">20211129_DDA</strain>
        <tissue evidence="1">Liver</tissue>
    </source>
</reference>
<protein>
    <submittedName>
        <fullName evidence="1">Uncharacterized protein</fullName>
    </submittedName>
</protein>
<proteinExistence type="predicted"/>
<gene>
    <name evidence="1" type="ORF">NDU88_003843</name>
</gene>